<organism evidence="2 3">
    <name type="scientific">Manduca sexta</name>
    <name type="common">Tobacco hawkmoth</name>
    <name type="synonym">Tobacco hornworm</name>
    <dbReference type="NCBI Taxonomy" id="7130"/>
    <lineage>
        <taxon>Eukaryota</taxon>
        <taxon>Metazoa</taxon>
        <taxon>Ecdysozoa</taxon>
        <taxon>Arthropoda</taxon>
        <taxon>Hexapoda</taxon>
        <taxon>Insecta</taxon>
        <taxon>Pterygota</taxon>
        <taxon>Neoptera</taxon>
        <taxon>Endopterygota</taxon>
        <taxon>Lepidoptera</taxon>
        <taxon>Glossata</taxon>
        <taxon>Ditrysia</taxon>
        <taxon>Bombycoidea</taxon>
        <taxon>Sphingidae</taxon>
        <taxon>Sphinginae</taxon>
        <taxon>Sphingini</taxon>
        <taxon>Manduca</taxon>
    </lineage>
</organism>
<accession>A0A921YKJ8</accession>
<feature type="compositionally biased region" description="Basic and acidic residues" evidence="1">
    <location>
        <begin position="351"/>
        <end position="364"/>
    </location>
</feature>
<dbReference type="AlphaFoldDB" id="A0A921YKJ8"/>
<dbReference type="OrthoDB" id="7791654at2759"/>
<keyword evidence="3" id="KW-1185">Reference proteome</keyword>
<dbReference type="Proteomes" id="UP000791440">
    <property type="component" value="Unassembled WGS sequence"/>
</dbReference>
<evidence type="ECO:0000313" key="3">
    <source>
        <dbReference type="Proteomes" id="UP000791440"/>
    </source>
</evidence>
<comment type="caution">
    <text evidence="2">The sequence shown here is derived from an EMBL/GenBank/DDBJ whole genome shotgun (WGS) entry which is preliminary data.</text>
</comment>
<proteinExistence type="predicted"/>
<evidence type="ECO:0000256" key="1">
    <source>
        <dbReference type="SAM" id="MobiDB-lite"/>
    </source>
</evidence>
<feature type="compositionally biased region" description="Basic and acidic residues" evidence="1">
    <location>
        <begin position="74"/>
        <end position="92"/>
    </location>
</feature>
<reference evidence="2" key="2">
    <citation type="submission" date="2020-12" db="EMBL/GenBank/DDBJ databases">
        <authorList>
            <person name="Kanost M."/>
        </authorList>
    </citation>
    <scope>NUCLEOTIDE SEQUENCE</scope>
</reference>
<dbReference type="EMBL" id="JH668283">
    <property type="protein sequence ID" value="KAG6440994.1"/>
    <property type="molecule type" value="Genomic_DNA"/>
</dbReference>
<feature type="region of interest" description="Disordered" evidence="1">
    <location>
        <begin position="340"/>
        <end position="369"/>
    </location>
</feature>
<reference evidence="2" key="1">
    <citation type="journal article" date="2016" name="Insect Biochem. Mol. Biol.">
        <title>Multifaceted biological insights from a draft genome sequence of the tobacco hornworm moth, Manduca sexta.</title>
        <authorList>
            <person name="Kanost M.R."/>
            <person name="Arrese E.L."/>
            <person name="Cao X."/>
            <person name="Chen Y.R."/>
            <person name="Chellapilla S."/>
            <person name="Goldsmith M.R."/>
            <person name="Grosse-Wilde E."/>
            <person name="Heckel D.G."/>
            <person name="Herndon N."/>
            <person name="Jiang H."/>
            <person name="Papanicolaou A."/>
            <person name="Qu J."/>
            <person name="Soulages J.L."/>
            <person name="Vogel H."/>
            <person name="Walters J."/>
            <person name="Waterhouse R.M."/>
            <person name="Ahn S.J."/>
            <person name="Almeida F.C."/>
            <person name="An C."/>
            <person name="Aqrawi P."/>
            <person name="Bretschneider A."/>
            <person name="Bryant W.B."/>
            <person name="Bucks S."/>
            <person name="Chao H."/>
            <person name="Chevignon G."/>
            <person name="Christen J.M."/>
            <person name="Clarke D.F."/>
            <person name="Dittmer N.T."/>
            <person name="Ferguson L.C.F."/>
            <person name="Garavelou S."/>
            <person name="Gordon K.H.J."/>
            <person name="Gunaratna R.T."/>
            <person name="Han Y."/>
            <person name="Hauser F."/>
            <person name="He Y."/>
            <person name="Heidel-Fischer H."/>
            <person name="Hirsh A."/>
            <person name="Hu Y."/>
            <person name="Jiang H."/>
            <person name="Kalra D."/>
            <person name="Klinner C."/>
            <person name="Konig C."/>
            <person name="Kovar C."/>
            <person name="Kroll A.R."/>
            <person name="Kuwar S.S."/>
            <person name="Lee S.L."/>
            <person name="Lehman R."/>
            <person name="Li K."/>
            <person name="Li Z."/>
            <person name="Liang H."/>
            <person name="Lovelace S."/>
            <person name="Lu Z."/>
            <person name="Mansfield J.H."/>
            <person name="McCulloch K.J."/>
            <person name="Mathew T."/>
            <person name="Morton B."/>
            <person name="Muzny D.M."/>
            <person name="Neunemann D."/>
            <person name="Ongeri F."/>
            <person name="Pauchet Y."/>
            <person name="Pu L.L."/>
            <person name="Pyrousis I."/>
            <person name="Rao X.J."/>
            <person name="Redding A."/>
            <person name="Roesel C."/>
            <person name="Sanchez-Gracia A."/>
            <person name="Schaack S."/>
            <person name="Shukla A."/>
            <person name="Tetreau G."/>
            <person name="Wang Y."/>
            <person name="Xiong G.H."/>
            <person name="Traut W."/>
            <person name="Walsh T.K."/>
            <person name="Worley K.C."/>
            <person name="Wu D."/>
            <person name="Wu W."/>
            <person name="Wu Y.Q."/>
            <person name="Zhang X."/>
            <person name="Zou Z."/>
            <person name="Zucker H."/>
            <person name="Briscoe A.D."/>
            <person name="Burmester T."/>
            <person name="Clem R.J."/>
            <person name="Feyereisen R."/>
            <person name="Grimmelikhuijzen C.J.P."/>
            <person name="Hamodrakas S.J."/>
            <person name="Hansson B.S."/>
            <person name="Huguet E."/>
            <person name="Jermiin L.S."/>
            <person name="Lan Q."/>
            <person name="Lehman H.K."/>
            <person name="Lorenzen M."/>
            <person name="Merzendorfer H."/>
            <person name="Michalopoulos I."/>
            <person name="Morton D.B."/>
            <person name="Muthukrishnan S."/>
            <person name="Oakeshott J.G."/>
            <person name="Palmer W."/>
            <person name="Park Y."/>
            <person name="Passarelli A.L."/>
            <person name="Rozas J."/>
            <person name="Schwartz L.M."/>
            <person name="Smith W."/>
            <person name="Southgate A."/>
            <person name="Vilcinskas A."/>
            <person name="Vogt R."/>
            <person name="Wang P."/>
            <person name="Werren J."/>
            <person name="Yu X.Q."/>
            <person name="Zhou J.J."/>
            <person name="Brown S.J."/>
            <person name="Scherer S.E."/>
            <person name="Richards S."/>
            <person name="Blissard G.W."/>
        </authorList>
    </citation>
    <scope>NUCLEOTIDE SEQUENCE</scope>
</reference>
<gene>
    <name evidence="2" type="ORF">O3G_MSEX001600</name>
</gene>
<feature type="region of interest" description="Disordered" evidence="1">
    <location>
        <begin position="74"/>
        <end position="103"/>
    </location>
</feature>
<sequence>MIPTKTRRYKGLKLPKNLERAYKEGKCRECAVVLTRMDFAKILGKFTKVKIQYEVRSTPKVRSNEIPRLRCHENGLVHKNNNEQKPPKDVSSLRKSKTSDTFTPNSINNVLKENNRIKTPIIKDKNSNYANKATVESDYKQFAIVFTTPTVNDNNEIKSDITLVELLPNIDDTILPSEDWCIDYFPKNDEPKDDKVYDRIAAELEDLMNSGKPLVKSDDKADDFPSIMDILNDNGSGVCKPNDQVGPIDFKPDLESNDVEAMLLGKSNEETKSTEPTPMDVDNHDMSSLIPDVDQFNVIQPVVPTSPNLTEPVNNEVIENPHSPSILDEALQKGIEEHLPPSNLNEVTQPEENKEKNETVKTDDDIPQTCINPIANPELDSSKEMETNQNQFTKDKCVKNSTLASKAAIIAQVVFKKTIDGKCQKSVTFMKNLKYTVEIHGKSIEFLGAPKSISSLKDLQILLQIVNESELKSFNVLQ</sequence>
<name>A0A921YKJ8_MANSE</name>
<evidence type="ECO:0000313" key="2">
    <source>
        <dbReference type="EMBL" id="KAG6440994.1"/>
    </source>
</evidence>
<protein>
    <submittedName>
        <fullName evidence="2">Uncharacterized protein</fullName>
    </submittedName>
</protein>